<dbReference type="PANTHER" id="PTHR43877:SF2">
    <property type="entry name" value="AMINOALKYLPHOSPHONATE N-ACETYLTRANSFERASE-RELATED"/>
    <property type="match status" value="1"/>
</dbReference>
<organism evidence="4 5">
    <name type="scientific">Undibacterium curvum</name>
    <dbReference type="NCBI Taxonomy" id="2762294"/>
    <lineage>
        <taxon>Bacteria</taxon>
        <taxon>Pseudomonadati</taxon>
        <taxon>Pseudomonadota</taxon>
        <taxon>Betaproteobacteria</taxon>
        <taxon>Burkholderiales</taxon>
        <taxon>Oxalobacteraceae</taxon>
        <taxon>Undibacterium</taxon>
    </lineage>
</organism>
<gene>
    <name evidence="4" type="ORF">H8K43_07280</name>
</gene>
<evidence type="ECO:0000256" key="2">
    <source>
        <dbReference type="ARBA" id="ARBA00023315"/>
    </source>
</evidence>
<proteinExistence type="predicted"/>
<sequence>MMKIITTENATEAEQAVLREGIVRFNHEAVPDLEPESAEVRFFVLARDEQDAVAGGIRASCFWNTLHVELLWLSPASRGSGLGAQLLRAAEEKAKQHGMELALVMTTSWQAKPFYEKQGYTLLSSLEGMPKGHTSYTLQKRL</sequence>
<protein>
    <submittedName>
        <fullName evidence="4">GNAT family N-acetyltransferase</fullName>
    </submittedName>
</protein>
<comment type="caution">
    <text evidence="4">The sequence shown here is derived from an EMBL/GenBank/DDBJ whole genome shotgun (WGS) entry which is preliminary data.</text>
</comment>
<evidence type="ECO:0000259" key="3">
    <source>
        <dbReference type="PROSITE" id="PS51186"/>
    </source>
</evidence>
<keyword evidence="5" id="KW-1185">Reference proteome</keyword>
<dbReference type="PROSITE" id="PS51186">
    <property type="entry name" value="GNAT"/>
    <property type="match status" value="1"/>
</dbReference>
<dbReference type="EMBL" id="JACOGD010000003">
    <property type="protein sequence ID" value="MBC3931466.1"/>
    <property type="molecule type" value="Genomic_DNA"/>
</dbReference>
<dbReference type="InterPro" id="IPR050832">
    <property type="entry name" value="Bact_Acetyltransf"/>
</dbReference>
<dbReference type="InterPro" id="IPR000182">
    <property type="entry name" value="GNAT_dom"/>
</dbReference>
<accession>A0ABR7A3H8</accession>
<dbReference type="RefSeq" id="WP_186903210.1">
    <property type="nucleotide sequence ID" value="NZ_JACOGD010000003.1"/>
</dbReference>
<evidence type="ECO:0000313" key="5">
    <source>
        <dbReference type="Proteomes" id="UP000654304"/>
    </source>
</evidence>
<dbReference type="Gene3D" id="3.40.630.30">
    <property type="match status" value="1"/>
</dbReference>
<name>A0ABR7A3H8_9BURK</name>
<dbReference type="Proteomes" id="UP000654304">
    <property type="component" value="Unassembled WGS sequence"/>
</dbReference>
<dbReference type="InterPro" id="IPR016181">
    <property type="entry name" value="Acyl_CoA_acyltransferase"/>
</dbReference>
<dbReference type="CDD" id="cd04301">
    <property type="entry name" value="NAT_SF"/>
    <property type="match status" value="1"/>
</dbReference>
<dbReference type="SUPFAM" id="SSF55729">
    <property type="entry name" value="Acyl-CoA N-acyltransferases (Nat)"/>
    <property type="match status" value="1"/>
</dbReference>
<keyword evidence="2" id="KW-0012">Acyltransferase</keyword>
<reference evidence="4 5" key="1">
    <citation type="submission" date="2020-08" db="EMBL/GenBank/DDBJ databases">
        <title>Novel species isolated from subtropical streams in China.</title>
        <authorList>
            <person name="Lu H."/>
        </authorList>
    </citation>
    <scope>NUCLEOTIDE SEQUENCE [LARGE SCALE GENOMIC DNA]</scope>
    <source>
        <strain evidence="4 5">CY22W</strain>
    </source>
</reference>
<keyword evidence="1" id="KW-0808">Transferase</keyword>
<evidence type="ECO:0000313" key="4">
    <source>
        <dbReference type="EMBL" id="MBC3931466.1"/>
    </source>
</evidence>
<feature type="domain" description="N-acetyltransferase" evidence="3">
    <location>
        <begin position="5"/>
        <end position="142"/>
    </location>
</feature>
<dbReference type="Pfam" id="PF00583">
    <property type="entry name" value="Acetyltransf_1"/>
    <property type="match status" value="1"/>
</dbReference>
<dbReference type="PANTHER" id="PTHR43877">
    <property type="entry name" value="AMINOALKYLPHOSPHONATE N-ACETYLTRANSFERASE-RELATED-RELATED"/>
    <property type="match status" value="1"/>
</dbReference>
<evidence type="ECO:0000256" key="1">
    <source>
        <dbReference type="ARBA" id="ARBA00022679"/>
    </source>
</evidence>